<evidence type="ECO:0000259" key="4">
    <source>
        <dbReference type="PROSITE" id="PS50937"/>
    </source>
</evidence>
<dbReference type="KEGG" id="lpil:LIP_0431"/>
<dbReference type="STRING" id="1555112.LIP_0431"/>
<dbReference type="RefSeq" id="WP_068133695.1">
    <property type="nucleotide sequence ID" value="NZ_AP014924.1"/>
</dbReference>
<dbReference type="GO" id="GO:0003677">
    <property type="term" value="F:DNA binding"/>
    <property type="evidence" value="ECO:0007669"/>
    <property type="project" value="InterPro"/>
</dbReference>
<dbReference type="SUPFAM" id="SSF46955">
    <property type="entry name" value="Putative DNA-binding domain"/>
    <property type="match status" value="1"/>
</dbReference>
<evidence type="ECO:0000313" key="6">
    <source>
        <dbReference type="Proteomes" id="UP000065807"/>
    </source>
</evidence>
<evidence type="ECO:0000256" key="3">
    <source>
        <dbReference type="SAM" id="MobiDB-lite"/>
    </source>
</evidence>
<dbReference type="Proteomes" id="UP000065807">
    <property type="component" value="Chromosome"/>
</dbReference>
<evidence type="ECO:0000256" key="2">
    <source>
        <dbReference type="ARBA" id="ARBA00023163"/>
    </source>
</evidence>
<sequence>MGRRLGFTLAEIREVLDLYDVDRTEVTQLREVLRLGRARIAEVEAQIADLEVLRSELRDLEAGLQHLLDEKTGPDSHLREDHANRGAP</sequence>
<evidence type="ECO:0000256" key="1">
    <source>
        <dbReference type="ARBA" id="ARBA00023015"/>
    </source>
</evidence>
<accession>A0A0K2SGQ1</accession>
<dbReference type="GO" id="GO:0006355">
    <property type="term" value="P:regulation of DNA-templated transcription"/>
    <property type="evidence" value="ECO:0007669"/>
    <property type="project" value="InterPro"/>
</dbReference>
<dbReference type="Pfam" id="PF09278">
    <property type="entry name" value="MerR-DNA-bind"/>
    <property type="match status" value="1"/>
</dbReference>
<keyword evidence="6" id="KW-1185">Reference proteome</keyword>
<dbReference type="EMBL" id="AP014924">
    <property type="protein sequence ID" value="BAS26288.1"/>
    <property type="molecule type" value="Genomic_DNA"/>
</dbReference>
<dbReference type="InterPro" id="IPR009061">
    <property type="entry name" value="DNA-bd_dom_put_sf"/>
</dbReference>
<feature type="domain" description="HTH merR-type" evidence="4">
    <location>
        <begin position="1"/>
        <end position="18"/>
    </location>
</feature>
<organism evidence="5 6">
    <name type="scientific">Limnochorda pilosa</name>
    <dbReference type="NCBI Taxonomy" id="1555112"/>
    <lineage>
        <taxon>Bacteria</taxon>
        <taxon>Bacillati</taxon>
        <taxon>Bacillota</taxon>
        <taxon>Limnochordia</taxon>
        <taxon>Limnochordales</taxon>
        <taxon>Limnochordaceae</taxon>
        <taxon>Limnochorda</taxon>
    </lineage>
</organism>
<proteinExistence type="predicted"/>
<protein>
    <submittedName>
        <fullName evidence="5">MerR family transcriptional regulator</fullName>
    </submittedName>
</protein>
<reference evidence="6" key="1">
    <citation type="submission" date="2015-07" db="EMBL/GenBank/DDBJ databases">
        <title>Complete genome sequence and phylogenetic analysis of Limnochorda pilosa.</title>
        <authorList>
            <person name="Watanabe M."/>
            <person name="Kojima H."/>
            <person name="Fukui M."/>
        </authorList>
    </citation>
    <scope>NUCLEOTIDE SEQUENCE [LARGE SCALE GENOMIC DNA]</scope>
    <source>
        <strain evidence="6">HC45</strain>
    </source>
</reference>
<evidence type="ECO:0000313" key="5">
    <source>
        <dbReference type="EMBL" id="BAS26288.1"/>
    </source>
</evidence>
<dbReference type="InterPro" id="IPR015358">
    <property type="entry name" value="Tscrpt_reg_MerR_DNA-bd"/>
</dbReference>
<dbReference type="InterPro" id="IPR000551">
    <property type="entry name" value="MerR-type_HTH_dom"/>
</dbReference>
<name>A0A0K2SGQ1_LIMPI</name>
<keyword evidence="2" id="KW-0804">Transcription</keyword>
<dbReference type="Gene3D" id="1.10.1660.10">
    <property type="match status" value="1"/>
</dbReference>
<gene>
    <name evidence="5" type="ORF">LIP_0431</name>
</gene>
<keyword evidence="1" id="KW-0805">Transcription regulation</keyword>
<feature type="region of interest" description="Disordered" evidence="3">
    <location>
        <begin position="68"/>
        <end position="88"/>
    </location>
</feature>
<dbReference type="PROSITE" id="PS50937">
    <property type="entry name" value="HTH_MERR_2"/>
    <property type="match status" value="1"/>
</dbReference>
<reference evidence="6" key="2">
    <citation type="journal article" date="2016" name="Int. J. Syst. Evol. Microbiol.">
        <title>Complete genome sequence and cell structure of Limnochorda pilosa, a Gram-negative spore-former within the phylum Firmicutes.</title>
        <authorList>
            <person name="Watanabe M."/>
            <person name="Kojima H."/>
            <person name="Fukui M."/>
        </authorList>
    </citation>
    <scope>NUCLEOTIDE SEQUENCE [LARGE SCALE GENOMIC DNA]</scope>
    <source>
        <strain evidence="6">HC45</strain>
    </source>
</reference>
<dbReference type="AlphaFoldDB" id="A0A0K2SGQ1"/>